<evidence type="ECO:0000313" key="1">
    <source>
        <dbReference type="EMBL" id="QBK26257.1"/>
    </source>
</evidence>
<reference evidence="1 2" key="1">
    <citation type="submission" date="2019-02" db="EMBL/GenBank/DDBJ databases">
        <title>Ureibacillus thermophilus.</title>
        <authorList>
            <person name="Sunny J.S."/>
            <person name="Natarajan A."/>
            <person name="Saleena L.M."/>
        </authorList>
    </citation>
    <scope>NUCLEOTIDE SEQUENCE [LARGE SCALE GENOMIC DNA]</scope>
    <source>
        <strain evidence="1 2">LM102</strain>
    </source>
</reference>
<dbReference type="KEGG" id="uth:DKZ56_10510"/>
<dbReference type="GO" id="GO:0008168">
    <property type="term" value="F:methyltransferase activity"/>
    <property type="evidence" value="ECO:0007669"/>
    <property type="project" value="UniProtKB-KW"/>
</dbReference>
<dbReference type="PROSITE" id="PS51257">
    <property type="entry name" value="PROKAR_LIPOPROTEIN"/>
    <property type="match status" value="1"/>
</dbReference>
<name>A0A4P6UTZ5_9BACL</name>
<keyword evidence="2" id="KW-1185">Reference proteome</keyword>
<dbReference type="AlphaFoldDB" id="A0A4P6UTZ5"/>
<keyword evidence="1" id="KW-0489">Methyltransferase</keyword>
<dbReference type="RefSeq" id="WP_208649948.1">
    <property type="nucleotide sequence ID" value="NZ_CP036528.1"/>
</dbReference>
<protein>
    <submittedName>
        <fullName evidence="1">23S rRNA methyltransferase</fullName>
    </submittedName>
</protein>
<organism evidence="1 2">
    <name type="scientific">Ureibacillus thermophilus</name>
    <dbReference type="NCBI Taxonomy" id="367743"/>
    <lineage>
        <taxon>Bacteria</taxon>
        <taxon>Bacillati</taxon>
        <taxon>Bacillota</taxon>
        <taxon>Bacilli</taxon>
        <taxon>Bacillales</taxon>
        <taxon>Caryophanaceae</taxon>
        <taxon>Ureibacillus</taxon>
    </lineage>
</organism>
<gene>
    <name evidence="1" type="ORF">DKZ56_10510</name>
</gene>
<evidence type="ECO:0000313" key="2">
    <source>
        <dbReference type="Proteomes" id="UP000291151"/>
    </source>
</evidence>
<proteinExistence type="predicted"/>
<dbReference type="GO" id="GO:0032259">
    <property type="term" value="P:methylation"/>
    <property type="evidence" value="ECO:0007669"/>
    <property type="project" value="UniProtKB-KW"/>
</dbReference>
<keyword evidence="1" id="KW-0808">Transferase</keyword>
<dbReference type="EMBL" id="CP036528">
    <property type="protein sequence ID" value="QBK26257.1"/>
    <property type="molecule type" value="Genomic_DNA"/>
</dbReference>
<accession>A0A4P6UTZ5</accession>
<dbReference type="Proteomes" id="UP000291151">
    <property type="component" value="Chromosome"/>
</dbReference>
<sequence>MKKVHFFVAIIISIILLSGCSNMKEAVSGIQTQAEKAKSGLTVDAFSLRETELEYNNETFTVEDLFKTILRDVQWEYEKNENQDYLLVKGTWKEPLFDDLNLSEEEKKELSTTGKIYIRLVFEKNELIPSETTASMKLKEETLVDEKGEDILHYFYNLYLNVKSSN</sequence>